<comment type="caution">
    <text evidence="6">The sequence shown here is derived from an EMBL/GenBank/DDBJ whole genome shotgun (WGS) entry which is preliminary data.</text>
</comment>
<dbReference type="SUPFAM" id="SSF46785">
    <property type="entry name" value="Winged helix' DNA-binding domain"/>
    <property type="match status" value="1"/>
</dbReference>
<evidence type="ECO:0000256" key="4">
    <source>
        <dbReference type="SAM" id="MobiDB-lite"/>
    </source>
</evidence>
<proteinExistence type="predicted"/>
<evidence type="ECO:0000256" key="1">
    <source>
        <dbReference type="ARBA" id="ARBA00023015"/>
    </source>
</evidence>
<dbReference type="SMART" id="SM00347">
    <property type="entry name" value="HTH_MARR"/>
    <property type="match status" value="1"/>
</dbReference>
<reference evidence="6 7" key="1">
    <citation type="submission" date="2024-04" db="EMBL/GenBank/DDBJ databases">
        <title>Novel species of the genus Ideonella isolated from streams.</title>
        <authorList>
            <person name="Lu H."/>
        </authorList>
    </citation>
    <scope>NUCLEOTIDE SEQUENCE [LARGE SCALE GENOMIC DNA]</scope>
    <source>
        <strain evidence="6 7">DXS22W</strain>
    </source>
</reference>
<evidence type="ECO:0000313" key="7">
    <source>
        <dbReference type="Proteomes" id="UP001365405"/>
    </source>
</evidence>
<dbReference type="PROSITE" id="PS01117">
    <property type="entry name" value="HTH_MARR_1"/>
    <property type="match status" value="1"/>
</dbReference>
<dbReference type="InterPro" id="IPR036388">
    <property type="entry name" value="WH-like_DNA-bd_sf"/>
</dbReference>
<dbReference type="PROSITE" id="PS50995">
    <property type="entry name" value="HTH_MARR_2"/>
    <property type="match status" value="1"/>
</dbReference>
<keyword evidence="2" id="KW-0238">DNA-binding</keyword>
<evidence type="ECO:0000256" key="2">
    <source>
        <dbReference type="ARBA" id="ARBA00023125"/>
    </source>
</evidence>
<gene>
    <name evidence="6" type="ORF">AACH10_03350</name>
</gene>
<dbReference type="InterPro" id="IPR023187">
    <property type="entry name" value="Tscrpt_reg_MarR-type_CS"/>
</dbReference>
<dbReference type="Proteomes" id="UP001365405">
    <property type="component" value="Unassembled WGS sequence"/>
</dbReference>
<dbReference type="PRINTS" id="PR00598">
    <property type="entry name" value="HTHMARR"/>
</dbReference>
<dbReference type="Pfam" id="PF01047">
    <property type="entry name" value="MarR"/>
    <property type="match status" value="1"/>
</dbReference>
<sequence length="173" mass="19031">MCPSRTRPLYDGRCYNVGDSMGHQLVRMVALLRRVADARMAAHGLTDAQWKPLWLLDSGRCATPIELAREMEIDAGAVTRMLDRLETKGLLVRTRSDTDRRVVQLALTEAGRAAAAQVPMVLAEVNNDILRGFSAQEHQQLRHFLERLQANGEAMQSATATATTPAPGIPDTP</sequence>
<evidence type="ECO:0000313" key="6">
    <source>
        <dbReference type="EMBL" id="MEK8049267.1"/>
    </source>
</evidence>
<protein>
    <submittedName>
        <fullName evidence="6">MarR family transcriptional regulator</fullName>
    </submittedName>
</protein>
<keyword evidence="1" id="KW-0805">Transcription regulation</keyword>
<accession>A0ABU9CFI6</accession>
<evidence type="ECO:0000256" key="3">
    <source>
        <dbReference type="ARBA" id="ARBA00023163"/>
    </source>
</evidence>
<keyword evidence="7" id="KW-1185">Reference proteome</keyword>
<keyword evidence="3" id="KW-0804">Transcription</keyword>
<name>A0ABU9CFI6_9BURK</name>
<feature type="domain" description="HTH marR-type" evidence="5">
    <location>
        <begin position="18"/>
        <end position="150"/>
    </location>
</feature>
<feature type="region of interest" description="Disordered" evidence="4">
    <location>
        <begin position="153"/>
        <end position="173"/>
    </location>
</feature>
<organism evidence="6 7">
    <name type="scientific">Pseudaquabacterium inlustre</name>
    <dbReference type="NCBI Taxonomy" id="2984192"/>
    <lineage>
        <taxon>Bacteria</taxon>
        <taxon>Pseudomonadati</taxon>
        <taxon>Pseudomonadota</taxon>
        <taxon>Betaproteobacteria</taxon>
        <taxon>Burkholderiales</taxon>
        <taxon>Sphaerotilaceae</taxon>
        <taxon>Pseudaquabacterium</taxon>
    </lineage>
</organism>
<dbReference type="PANTHER" id="PTHR33164:SF87">
    <property type="entry name" value="MULTIPLE ANTIBIOTIC RESISTANCE PROTEIN MARR"/>
    <property type="match status" value="1"/>
</dbReference>
<dbReference type="RefSeq" id="WP_341408937.1">
    <property type="nucleotide sequence ID" value="NZ_JBBUTH010000001.1"/>
</dbReference>
<dbReference type="InterPro" id="IPR000835">
    <property type="entry name" value="HTH_MarR-typ"/>
</dbReference>
<dbReference type="InterPro" id="IPR039422">
    <property type="entry name" value="MarR/SlyA-like"/>
</dbReference>
<dbReference type="PANTHER" id="PTHR33164">
    <property type="entry name" value="TRANSCRIPTIONAL REGULATOR, MARR FAMILY"/>
    <property type="match status" value="1"/>
</dbReference>
<dbReference type="InterPro" id="IPR036390">
    <property type="entry name" value="WH_DNA-bd_sf"/>
</dbReference>
<dbReference type="Gene3D" id="1.10.10.10">
    <property type="entry name" value="Winged helix-like DNA-binding domain superfamily/Winged helix DNA-binding domain"/>
    <property type="match status" value="1"/>
</dbReference>
<dbReference type="EMBL" id="JBBUTH010000001">
    <property type="protein sequence ID" value="MEK8049267.1"/>
    <property type="molecule type" value="Genomic_DNA"/>
</dbReference>
<evidence type="ECO:0000259" key="5">
    <source>
        <dbReference type="PROSITE" id="PS50995"/>
    </source>
</evidence>